<evidence type="ECO:0000256" key="1">
    <source>
        <dbReference type="SAM" id="Phobius"/>
    </source>
</evidence>
<sequence>MTRAHLSEVLAETALVTYSAGFLILYVAIKLSHLPILRWLNF</sequence>
<proteinExistence type="predicted"/>
<dbReference type="EMBL" id="CP155447">
    <property type="protein sequence ID" value="XBH05544.1"/>
    <property type="molecule type" value="Genomic_DNA"/>
</dbReference>
<name>A0AAU7CKJ0_9BACT</name>
<organism evidence="2">
    <name type="scientific">Singulisphaera sp. Ch08</name>
    <dbReference type="NCBI Taxonomy" id="3120278"/>
    <lineage>
        <taxon>Bacteria</taxon>
        <taxon>Pseudomonadati</taxon>
        <taxon>Planctomycetota</taxon>
        <taxon>Planctomycetia</taxon>
        <taxon>Isosphaerales</taxon>
        <taxon>Isosphaeraceae</taxon>
        <taxon>Singulisphaera</taxon>
    </lineage>
</organism>
<evidence type="ECO:0000313" key="2">
    <source>
        <dbReference type="EMBL" id="XBH05544.1"/>
    </source>
</evidence>
<keyword evidence="1" id="KW-0812">Transmembrane</keyword>
<accession>A0AAU7CKJ0</accession>
<protein>
    <submittedName>
        <fullName evidence="2">Uncharacterized protein</fullName>
    </submittedName>
</protein>
<dbReference type="AlphaFoldDB" id="A0AAU7CKJ0"/>
<gene>
    <name evidence="2" type="ORF">V5E97_05865</name>
</gene>
<keyword evidence="1" id="KW-0472">Membrane</keyword>
<feature type="transmembrane region" description="Helical" evidence="1">
    <location>
        <begin position="9"/>
        <end position="29"/>
    </location>
</feature>
<reference evidence="2" key="1">
    <citation type="submission" date="2024-05" db="EMBL/GenBank/DDBJ databases">
        <title>Planctomycetes of the genus Singulisphaera possess chitinolytic capabilities.</title>
        <authorList>
            <person name="Ivanova A."/>
        </authorList>
    </citation>
    <scope>NUCLEOTIDE SEQUENCE</scope>
    <source>
        <strain evidence="2">Ch08T</strain>
    </source>
</reference>
<dbReference type="RefSeq" id="WP_406698368.1">
    <property type="nucleotide sequence ID" value="NZ_CP155447.1"/>
</dbReference>
<keyword evidence="1" id="KW-1133">Transmembrane helix</keyword>